<evidence type="ECO:0000313" key="2">
    <source>
        <dbReference type="EMBL" id="GGY43379.1"/>
    </source>
</evidence>
<evidence type="ECO:0000313" key="3">
    <source>
        <dbReference type="EMBL" id="QBI02368.1"/>
    </source>
</evidence>
<dbReference type="Proteomes" id="UP000292307">
    <property type="component" value="Chromosome"/>
</dbReference>
<keyword evidence="1" id="KW-0472">Membrane</keyword>
<gene>
    <name evidence="3" type="ORF">EYF70_17115</name>
    <name evidence="2" type="ORF">GCM10007387_26830</name>
</gene>
<protein>
    <submittedName>
        <fullName evidence="2">Uncharacterized protein</fullName>
    </submittedName>
</protein>
<keyword evidence="4" id="KW-1185">Reference proteome</keyword>
<feature type="transmembrane region" description="Helical" evidence="1">
    <location>
        <begin position="12"/>
        <end position="36"/>
    </location>
</feature>
<organism evidence="2 5">
    <name type="scientific">Pseudoduganella albidiflava</name>
    <dbReference type="NCBI Taxonomy" id="321983"/>
    <lineage>
        <taxon>Bacteria</taxon>
        <taxon>Pseudomonadati</taxon>
        <taxon>Pseudomonadota</taxon>
        <taxon>Betaproteobacteria</taxon>
        <taxon>Burkholderiales</taxon>
        <taxon>Oxalobacteraceae</taxon>
        <taxon>Telluria group</taxon>
        <taxon>Pseudoduganella</taxon>
    </lineage>
</organism>
<feature type="transmembrane region" description="Helical" evidence="1">
    <location>
        <begin position="73"/>
        <end position="91"/>
    </location>
</feature>
<keyword evidence="1" id="KW-0812">Transmembrane</keyword>
<dbReference type="Proteomes" id="UP000628442">
    <property type="component" value="Unassembled WGS sequence"/>
</dbReference>
<reference evidence="2" key="1">
    <citation type="journal article" date="2014" name="Int. J. Syst. Evol. Microbiol.">
        <title>Complete genome sequence of Corynebacterium casei LMG S-19264T (=DSM 44701T), isolated from a smear-ripened cheese.</title>
        <authorList>
            <consortium name="US DOE Joint Genome Institute (JGI-PGF)"/>
            <person name="Walter F."/>
            <person name="Albersmeier A."/>
            <person name="Kalinowski J."/>
            <person name="Ruckert C."/>
        </authorList>
    </citation>
    <scope>NUCLEOTIDE SEQUENCE</scope>
    <source>
        <strain evidence="2">KCTC 12343</strain>
    </source>
</reference>
<dbReference type="EMBL" id="BMWV01000005">
    <property type="protein sequence ID" value="GGY43379.1"/>
    <property type="molecule type" value="Genomic_DNA"/>
</dbReference>
<name>A0A411X0A9_9BURK</name>
<reference evidence="2" key="3">
    <citation type="submission" date="2022-12" db="EMBL/GenBank/DDBJ databases">
        <authorList>
            <person name="Sun Q."/>
            <person name="Kim S."/>
        </authorList>
    </citation>
    <scope>NUCLEOTIDE SEQUENCE</scope>
    <source>
        <strain evidence="2">KCTC 12343</strain>
    </source>
</reference>
<evidence type="ECO:0000313" key="5">
    <source>
        <dbReference type="Proteomes" id="UP000628442"/>
    </source>
</evidence>
<dbReference type="OrthoDB" id="8911335at2"/>
<evidence type="ECO:0000256" key="1">
    <source>
        <dbReference type="SAM" id="Phobius"/>
    </source>
</evidence>
<sequence>MSARERTPATWWAQTLAGIACGFVLALLASALFVRLGQSIAPPTRTQLAMWLMPPVWLGVAGGVYFFPTGRHAWAWLGGASLLGILLYSLTRP</sequence>
<keyword evidence="1" id="KW-1133">Transmembrane helix</keyword>
<accession>A0A411X0A9</accession>
<dbReference type="EMBL" id="CP036401">
    <property type="protein sequence ID" value="QBI02368.1"/>
    <property type="molecule type" value="Genomic_DNA"/>
</dbReference>
<proteinExistence type="predicted"/>
<dbReference type="RefSeq" id="WP_131146482.1">
    <property type="nucleotide sequence ID" value="NZ_BMWV01000005.1"/>
</dbReference>
<evidence type="ECO:0000313" key="4">
    <source>
        <dbReference type="Proteomes" id="UP000292307"/>
    </source>
</evidence>
<dbReference type="PROSITE" id="PS51257">
    <property type="entry name" value="PROKAR_LIPOPROTEIN"/>
    <property type="match status" value="1"/>
</dbReference>
<feature type="transmembrane region" description="Helical" evidence="1">
    <location>
        <begin position="48"/>
        <end position="67"/>
    </location>
</feature>
<reference evidence="3 4" key="2">
    <citation type="submission" date="2019-02" db="EMBL/GenBank/DDBJ databases">
        <title>Draft Genome Sequences of Six Type Strains of the Genus Massilia.</title>
        <authorList>
            <person name="Miess H."/>
            <person name="Frediansyhah A."/>
            <person name="Gross H."/>
        </authorList>
    </citation>
    <scope>NUCLEOTIDE SEQUENCE [LARGE SCALE GENOMIC DNA]</scope>
    <source>
        <strain evidence="3 4">DSM 17472</strain>
    </source>
</reference>
<dbReference type="AlphaFoldDB" id="A0A411X0A9"/>